<dbReference type="SUPFAM" id="SSF47473">
    <property type="entry name" value="EF-hand"/>
    <property type="match status" value="1"/>
</dbReference>
<dbReference type="InterPro" id="IPR057316">
    <property type="entry name" value="Rab11-FIP3/4_dom"/>
</dbReference>
<evidence type="ECO:0000256" key="3">
    <source>
        <dbReference type="ARBA" id="ARBA00004654"/>
    </source>
</evidence>
<dbReference type="SMART" id="SM00054">
    <property type="entry name" value="EFh"/>
    <property type="match status" value="2"/>
</dbReference>
<evidence type="ECO:0000256" key="6">
    <source>
        <dbReference type="ARBA" id="ARBA00023054"/>
    </source>
</evidence>
<dbReference type="PROSITE" id="PS51511">
    <property type="entry name" value="FIP_RBD"/>
    <property type="match status" value="1"/>
</dbReference>
<dbReference type="PROSITE" id="PS50222">
    <property type="entry name" value="EF_HAND_2"/>
    <property type="match status" value="2"/>
</dbReference>
<keyword evidence="5" id="KW-0967">Endosome</keyword>
<dbReference type="Gene3D" id="1.20.5.2440">
    <property type="match status" value="1"/>
</dbReference>
<dbReference type="InterPro" id="IPR051977">
    <property type="entry name" value="Rab11-interacting_regulator"/>
</dbReference>
<dbReference type="InterPro" id="IPR011992">
    <property type="entry name" value="EF-hand-dom_pair"/>
</dbReference>
<feature type="coiled-coil region" evidence="8">
    <location>
        <begin position="403"/>
        <end position="430"/>
    </location>
</feature>
<dbReference type="Pfam" id="PF09457">
    <property type="entry name" value="RBD-FIP"/>
    <property type="match status" value="1"/>
</dbReference>
<accession>A0ABR4Q9R1</accession>
<dbReference type="PANTHER" id="PTHR15726:SF7">
    <property type="entry name" value="NUCLEAR FALLOUT, ISOFORM J"/>
    <property type="match status" value="1"/>
</dbReference>
<evidence type="ECO:0000256" key="9">
    <source>
        <dbReference type="SAM" id="MobiDB-lite"/>
    </source>
</evidence>
<evidence type="ECO:0000259" key="10">
    <source>
        <dbReference type="PROSITE" id="PS50222"/>
    </source>
</evidence>
<organism evidence="12 13">
    <name type="scientific">Taenia crassiceps</name>
    <dbReference type="NCBI Taxonomy" id="6207"/>
    <lineage>
        <taxon>Eukaryota</taxon>
        <taxon>Metazoa</taxon>
        <taxon>Spiralia</taxon>
        <taxon>Lophotrochozoa</taxon>
        <taxon>Platyhelminthes</taxon>
        <taxon>Cestoda</taxon>
        <taxon>Eucestoda</taxon>
        <taxon>Cyclophyllidea</taxon>
        <taxon>Taeniidae</taxon>
        <taxon>Taenia</taxon>
    </lineage>
</organism>
<dbReference type="EMBL" id="JAKROA010000006">
    <property type="protein sequence ID" value="KAL5106456.1"/>
    <property type="molecule type" value="Genomic_DNA"/>
</dbReference>
<keyword evidence="6 8" id="KW-0175">Coiled coil</keyword>
<feature type="coiled-coil region" evidence="8">
    <location>
        <begin position="207"/>
        <end position="354"/>
    </location>
</feature>
<feature type="domain" description="FIP-RBD" evidence="11">
    <location>
        <begin position="436"/>
        <end position="498"/>
    </location>
</feature>
<evidence type="ECO:0000256" key="5">
    <source>
        <dbReference type="ARBA" id="ARBA00022753"/>
    </source>
</evidence>
<dbReference type="SUPFAM" id="SSF144270">
    <property type="entry name" value="Eferin C-derminal domain-like"/>
    <property type="match status" value="1"/>
</dbReference>
<sequence>MNLDSGTLRQVFDALDNNRRGYITVEQFTNALEKFYTSLARESPDDEHHAKLARMQSMDVNNIVNALDPEKDGIISFDDFKSAFQNFFNCQSISCSITFYPPIDPEELKGKTMTVNLHGRRVSITPDDFVMQQAEMDQDLRTEDSGFLEPGFSEFTPTRPSTLLLSDFRRPSFRHGTPKHASARTSIPSYNENTGSPFSGSRSDLMVDDGDSNFEQLKNQMRQMEAKMDSMTSQAAAASNVDGLAIRLREENARLCASVVVLEERIKEIEARHQRDLESERSHLDSLMARSKRTYEAEIENLRARCQKLEFDLSEATINLGKAKVELDSARAASNQTREALQDARDKIGSLTDQLNSRSDAESLELQKAIADRDKALNALREVNSVVGNGPQMSIDMDTVERLEEMQHLIQRLKEDNKNLKKQVQDAEEESWFNNLRDGQKLLSDTDSTLDAEMDNLTKEEVVNLLVQEKHANNQLRAYLNTLLEKVVANYPDLLECK</sequence>
<evidence type="ECO:0000256" key="4">
    <source>
        <dbReference type="ARBA" id="ARBA00022448"/>
    </source>
</evidence>
<feature type="compositionally biased region" description="Polar residues" evidence="9">
    <location>
        <begin position="183"/>
        <end position="202"/>
    </location>
</feature>
<evidence type="ECO:0000256" key="7">
    <source>
        <dbReference type="ARBA" id="ARBA00023136"/>
    </source>
</evidence>
<evidence type="ECO:0000256" key="1">
    <source>
        <dbReference type="ARBA" id="ARBA00004214"/>
    </source>
</evidence>
<name>A0ABR4Q9R1_9CEST</name>
<feature type="region of interest" description="Disordered" evidence="9">
    <location>
        <begin position="174"/>
        <end position="203"/>
    </location>
</feature>
<comment type="subcellular location">
    <subcellularLocation>
        <location evidence="2">Cleavage furrow</location>
    </subcellularLocation>
    <subcellularLocation>
        <location evidence="1">Midbody</location>
    </subcellularLocation>
    <subcellularLocation>
        <location evidence="3">Recycling endosome membrane</location>
        <topology evidence="3">Peripheral membrane protein</topology>
    </subcellularLocation>
</comment>
<evidence type="ECO:0000259" key="11">
    <source>
        <dbReference type="PROSITE" id="PS51511"/>
    </source>
</evidence>
<dbReference type="InterPro" id="IPR037245">
    <property type="entry name" value="FIP-RBD_C_sf"/>
</dbReference>
<comment type="caution">
    <text evidence="12">The sequence shown here is derived from an EMBL/GenBank/DDBJ whole genome shotgun (WGS) entry which is preliminary data.</text>
</comment>
<feature type="domain" description="EF-hand" evidence="10">
    <location>
        <begin position="55"/>
        <end position="90"/>
    </location>
</feature>
<dbReference type="InterPro" id="IPR002048">
    <property type="entry name" value="EF_hand_dom"/>
</dbReference>
<gene>
    <name evidence="12" type="ORF">TcWFU_010059</name>
</gene>
<evidence type="ECO:0000256" key="8">
    <source>
        <dbReference type="SAM" id="Coils"/>
    </source>
</evidence>
<keyword evidence="13" id="KW-1185">Reference proteome</keyword>
<dbReference type="Pfam" id="PF13499">
    <property type="entry name" value="EF-hand_7"/>
    <property type="match status" value="1"/>
</dbReference>
<dbReference type="Pfam" id="PF25450">
    <property type="entry name" value="Rab11-FIP3"/>
    <property type="match status" value="1"/>
</dbReference>
<feature type="domain" description="EF-hand" evidence="10">
    <location>
        <begin position="3"/>
        <end position="38"/>
    </location>
</feature>
<keyword evidence="4" id="KW-0813">Transport</keyword>
<dbReference type="PANTHER" id="PTHR15726">
    <property type="entry name" value="RAB11-FAMILY INTERACTING PROTEIN"/>
    <property type="match status" value="1"/>
</dbReference>
<dbReference type="Gene3D" id="1.10.238.10">
    <property type="entry name" value="EF-hand"/>
    <property type="match status" value="1"/>
</dbReference>
<evidence type="ECO:0000313" key="13">
    <source>
        <dbReference type="Proteomes" id="UP001651158"/>
    </source>
</evidence>
<proteinExistence type="predicted"/>
<dbReference type="Proteomes" id="UP001651158">
    <property type="component" value="Unassembled WGS sequence"/>
</dbReference>
<reference evidence="12 13" key="1">
    <citation type="journal article" date="2022" name="Front. Cell. Infect. Microbiol.">
        <title>The Genomes of Two Strains of Taenia crassiceps the Animal Model for the Study of Human Cysticercosis.</title>
        <authorList>
            <person name="Bobes R.J."/>
            <person name="Estrada K."/>
            <person name="Rios-Valencia D.G."/>
            <person name="Calderon-Gallegos A."/>
            <person name="de la Torre P."/>
            <person name="Carrero J.C."/>
            <person name="Sanchez-Flores A."/>
            <person name="Laclette J.P."/>
        </authorList>
    </citation>
    <scope>NUCLEOTIDE SEQUENCE [LARGE SCALE GENOMIC DNA]</scope>
    <source>
        <strain evidence="12">WFUcys</strain>
    </source>
</reference>
<protein>
    <submittedName>
        <fullName evidence="12">Rab11 family-interacting protein 4A</fullName>
    </submittedName>
</protein>
<keyword evidence="7" id="KW-0472">Membrane</keyword>
<dbReference type="InterPro" id="IPR019018">
    <property type="entry name" value="Rab-bd_FIP-RBD"/>
</dbReference>
<evidence type="ECO:0000313" key="12">
    <source>
        <dbReference type="EMBL" id="KAL5106456.1"/>
    </source>
</evidence>
<evidence type="ECO:0000256" key="2">
    <source>
        <dbReference type="ARBA" id="ARBA00004626"/>
    </source>
</evidence>